<dbReference type="PANTHER" id="PTHR44145:SF3">
    <property type="entry name" value="DNAJ HOMOLOG SUBFAMILY A MEMBER 3, MITOCHONDRIAL"/>
    <property type="match status" value="1"/>
</dbReference>
<keyword evidence="5" id="KW-1185">Reference proteome</keyword>
<feature type="compositionally biased region" description="Gly residues" evidence="2">
    <location>
        <begin position="165"/>
        <end position="175"/>
    </location>
</feature>
<feature type="region of interest" description="Disordered" evidence="2">
    <location>
        <begin position="91"/>
        <end position="126"/>
    </location>
</feature>
<dbReference type="PROSITE" id="PS50076">
    <property type="entry name" value="DNAJ_2"/>
    <property type="match status" value="1"/>
</dbReference>
<dbReference type="EMBL" id="NJES01000448">
    <property type="protein sequence ID" value="PHH72105.1"/>
    <property type="molecule type" value="Genomic_DNA"/>
</dbReference>
<reference evidence="4 5" key="1">
    <citation type="submission" date="2017-06" db="EMBL/GenBank/DDBJ databases">
        <title>Ant-infecting Ophiocordyceps genomes reveal a high diversity of potential behavioral manipulation genes and a possible major role for enterotoxins.</title>
        <authorList>
            <person name="De Bekker C."/>
            <person name="Evans H.C."/>
            <person name="Brachmann A."/>
            <person name="Hughes D.P."/>
        </authorList>
    </citation>
    <scope>NUCLEOTIDE SEQUENCE [LARGE SCALE GENOMIC DNA]</scope>
    <source>
        <strain evidence="4 5">Map16</strain>
    </source>
</reference>
<dbReference type="InterPro" id="IPR051938">
    <property type="entry name" value="Apopto_cytoskel_mod"/>
</dbReference>
<feature type="domain" description="J" evidence="3">
    <location>
        <begin position="30"/>
        <end position="96"/>
    </location>
</feature>
<sequence length="234" mass="25652">MTPMTLTITARPSLYRSIRLLHSTPPKQSDLYARLGVKRDASPAEIKRFPSFYALSKTHHPDVNPSPTASTSFSLLADAYAILSDPPRRAAYDASLPNSNTVTPTAATPRRRTPGPFRGPAPSFYRNGGGGIHASIRRRAHQESTGFAARAPRASPRRGRDDDVGGGGRRPGMGPGQEPFREGAAGPCHFDAEGHGRTHKREDHRRWERMRRAVDEDGTEFEPQLSLAGNFCTQ</sequence>
<evidence type="ECO:0000313" key="5">
    <source>
        <dbReference type="Proteomes" id="UP000226431"/>
    </source>
</evidence>
<dbReference type="PRINTS" id="PR00625">
    <property type="entry name" value="JDOMAIN"/>
</dbReference>
<keyword evidence="1" id="KW-0143">Chaperone</keyword>
<dbReference type="InterPro" id="IPR018253">
    <property type="entry name" value="DnaJ_domain_CS"/>
</dbReference>
<dbReference type="PANTHER" id="PTHR44145">
    <property type="entry name" value="DNAJ HOMOLOG SUBFAMILY A MEMBER 3, MITOCHONDRIAL"/>
    <property type="match status" value="1"/>
</dbReference>
<evidence type="ECO:0000256" key="1">
    <source>
        <dbReference type="ARBA" id="ARBA00023186"/>
    </source>
</evidence>
<organism evidence="4 5">
    <name type="scientific">Ophiocordyceps camponoti-rufipedis</name>
    <dbReference type="NCBI Taxonomy" id="2004952"/>
    <lineage>
        <taxon>Eukaryota</taxon>
        <taxon>Fungi</taxon>
        <taxon>Dikarya</taxon>
        <taxon>Ascomycota</taxon>
        <taxon>Pezizomycotina</taxon>
        <taxon>Sordariomycetes</taxon>
        <taxon>Hypocreomycetidae</taxon>
        <taxon>Hypocreales</taxon>
        <taxon>Ophiocordycipitaceae</taxon>
        <taxon>Ophiocordyceps</taxon>
    </lineage>
</organism>
<dbReference type="OrthoDB" id="10250354at2759"/>
<evidence type="ECO:0000313" key="4">
    <source>
        <dbReference type="EMBL" id="PHH72105.1"/>
    </source>
</evidence>
<dbReference type="STRING" id="2004952.A0A2C5YRF2"/>
<dbReference type="Proteomes" id="UP000226431">
    <property type="component" value="Unassembled WGS sequence"/>
</dbReference>
<gene>
    <name evidence="4" type="ORF">CDD80_4768</name>
</gene>
<dbReference type="Pfam" id="PF00226">
    <property type="entry name" value="DnaJ"/>
    <property type="match status" value="1"/>
</dbReference>
<dbReference type="AlphaFoldDB" id="A0A2C5YRF2"/>
<dbReference type="InterPro" id="IPR036869">
    <property type="entry name" value="J_dom_sf"/>
</dbReference>
<evidence type="ECO:0000259" key="3">
    <source>
        <dbReference type="PROSITE" id="PS50076"/>
    </source>
</evidence>
<proteinExistence type="predicted"/>
<dbReference type="PROSITE" id="PS00636">
    <property type="entry name" value="DNAJ_1"/>
    <property type="match status" value="1"/>
</dbReference>
<comment type="caution">
    <text evidence="4">The sequence shown here is derived from an EMBL/GenBank/DDBJ whole genome shotgun (WGS) entry which is preliminary data.</text>
</comment>
<feature type="compositionally biased region" description="Basic and acidic residues" evidence="2">
    <location>
        <begin position="190"/>
        <end position="206"/>
    </location>
</feature>
<feature type="compositionally biased region" description="Low complexity" evidence="2">
    <location>
        <begin position="103"/>
        <end position="122"/>
    </location>
</feature>
<dbReference type="SUPFAM" id="SSF46565">
    <property type="entry name" value="Chaperone J-domain"/>
    <property type="match status" value="1"/>
</dbReference>
<feature type="region of interest" description="Disordered" evidence="2">
    <location>
        <begin position="138"/>
        <end position="206"/>
    </location>
</feature>
<name>A0A2C5YRF2_9HYPO</name>
<protein>
    <recommendedName>
        <fullName evidence="3">J domain-containing protein</fullName>
    </recommendedName>
</protein>
<accession>A0A2C5YRF2</accession>
<dbReference type="SMART" id="SM00271">
    <property type="entry name" value="DnaJ"/>
    <property type="match status" value="1"/>
</dbReference>
<dbReference type="Gene3D" id="1.10.287.110">
    <property type="entry name" value="DnaJ domain"/>
    <property type="match status" value="1"/>
</dbReference>
<dbReference type="InterPro" id="IPR001623">
    <property type="entry name" value="DnaJ_domain"/>
</dbReference>
<evidence type="ECO:0000256" key="2">
    <source>
        <dbReference type="SAM" id="MobiDB-lite"/>
    </source>
</evidence>
<dbReference type="CDD" id="cd06257">
    <property type="entry name" value="DnaJ"/>
    <property type="match status" value="1"/>
</dbReference>